<dbReference type="SUPFAM" id="SSF53448">
    <property type="entry name" value="Nucleotide-diphospho-sugar transferases"/>
    <property type="match status" value="1"/>
</dbReference>
<accession>A0A1F6A181</accession>
<dbReference type="Gene3D" id="3.90.550.10">
    <property type="entry name" value="Spore Coat Polysaccharide Biosynthesis Protein SpsA, Chain A"/>
    <property type="match status" value="1"/>
</dbReference>
<dbReference type="Pfam" id="PF02348">
    <property type="entry name" value="CTP_transf_3"/>
    <property type="match status" value="1"/>
</dbReference>
<dbReference type="Proteomes" id="UP000176253">
    <property type="component" value="Unassembled WGS sequence"/>
</dbReference>
<dbReference type="AlphaFoldDB" id="A0A1F6A181"/>
<reference evidence="1 2" key="1">
    <citation type="journal article" date="2016" name="Nat. Commun.">
        <title>Thousands of microbial genomes shed light on interconnected biogeochemical processes in an aquifer system.</title>
        <authorList>
            <person name="Anantharaman K."/>
            <person name="Brown C.T."/>
            <person name="Hug L.A."/>
            <person name="Sharon I."/>
            <person name="Castelle C.J."/>
            <person name="Probst A.J."/>
            <person name="Thomas B.C."/>
            <person name="Singh A."/>
            <person name="Wilkins M.J."/>
            <person name="Karaoz U."/>
            <person name="Brodie E.L."/>
            <person name="Williams K.H."/>
            <person name="Hubbard S.S."/>
            <person name="Banfield J.F."/>
        </authorList>
    </citation>
    <scope>NUCLEOTIDE SEQUENCE [LARGE SCALE GENOMIC DNA]</scope>
</reference>
<dbReference type="PANTHER" id="PTHR21485">
    <property type="entry name" value="HAD SUPERFAMILY MEMBERS CMAS AND KDSC"/>
    <property type="match status" value="1"/>
</dbReference>
<evidence type="ECO:0000313" key="2">
    <source>
        <dbReference type="Proteomes" id="UP000176253"/>
    </source>
</evidence>
<name>A0A1F6A181_9BACT</name>
<dbReference type="STRING" id="1798383.A3D78_01155"/>
<organism evidence="1 2">
    <name type="scientific">Candidatus Gottesmanbacteria bacterium RIFCSPHIGHO2_02_FULL_39_14</name>
    <dbReference type="NCBI Taxonomy" id="1798383"/>
    <lineage>
        <taxon>Bacteria</taxon>
        <taxon>Candidatus Gottesmaniibacteriota</taxon>
    </lineage>
</organism>
<proteinExistence type="predicted"/>
<comment type="caution">
    <text evidence="1">The sequence shown here is derived from an EMBL/GenBank/DDBJ whole genome shotgun (WGS) entry which is preliminary data.</text>
</comment>
<dbReference type="InterPro" id="IPR050793">
    <property type="entry name" value="CMP-NeuNAc_synthase"/>
</dbReference>
<dbReference type="InterPro" id="IPR003329">
    <property type="entry name" value="Cytidylyl_trans"/>
</dbReference>
<evidence type="ECO:0000313" key="1">
    <source>
        <dbReference type="EMBL" id="OGG18087.1"/>
    </source>
</evidence>
<dbReference type="CDD" id="cd02513">
    <property type="entry name" value="CMP-NeuAc_Synthase"/>
    <property type="match status" value="1"/>
</dbReference>
<evidence type="ECO:0008006" key="3">
    <source>
        <dbReference type="Google" id="ProtNLM"/>
    </source>
</evidence>
<dbReference type="GO" id="GO:0008781">
    <property type="term" value="F:N-acylneuraminate cytidylyltransferase activity"/>
    <property type="evidence" value="ECO:0007669"/>
    <property type="project" value="TreeGrafter"/>
</dbReference>
<dbReference type="PANTHER" id="PTHR21485:SF6">
    <property type="entry name" value="N-ACYLNEURAMINATE CYTIDYLYLTRANSFERASE-RELATED"/>
    <property type="match status" value="1"/>
</dbReference>
<sequence length="248" mass="28114">MKNIIALIPARQGSKRIINKNIKILAGHPLIAYTISVAFKSNIFSRVIVSTDNEKIATIAKYYGADIPFLRPKKYASAVSPDIEWLKFTLAKIGKNNLPEYFAILRPTSPFRTVEMIKKAWDKITSEESADSLRAVELASQHPAKMWKIVNNRLIPVISGQTKEKIEWHSLPFQALPKVYAQNASLEIAKSEIPLKSISISGKNILPFITSNYEGYDINSKKDWIYAEYLIKTRKAKLPQINIIPFKI</sequence>
<protein>
    <recommendedName>
        <fullName evidence="3">Acylneuraminate cytidylyltransferase</fullName>
    </recommendedName>
</protein>
<gene>
    <name evidence="1" type="ORF">A3D78_01155</name>
</gene>
<dbReference type="InterPro" id="IPR029044">
    <property type="entry name" value="Nucleotide-diphossugar_trans"/>
</dbReference>
<dbReference type="EMBL" id="MFJM01000023">
    <property type="protein sequence ID" value="OGG18087.1"/>
    <property type="molecule type" value="Genomic_DNA"/>
</dbReference>